<evidence type="ECO:0000256" key="2">
    <source>
        <dbReference type="ARBA" id="ARBA00012729"/>
    </source>
</evidence>
<dbReference type="SUPFAM" id="SSF51445">
    <property type="entry name" value="(Trans)glycosidases"/>
    <property type="match status" value="1"/>
</dbReference>
<feature type="region of interest" description="Disordered" evidence="6">
    <location>
        <begin position="1251"/>
        <end position="1312"/>
    </location>
</feature>
<dbReference type="CDD" id="cd00306">
    <property type="entry name" value="Peptidases_S8_S53"/>
    <property type="match status" value="1"/>
</dbReference>
<protein>
    <recommendedName>
        <fullName evidence="2">chitinase</fullName>
        <ecNumber evidence="2">3.2.1.14</ecNumber>
    </recommendedName>
</protein>
<feature type="compositionally biased region" description="Polar residues" evidence="6">
    <location>
        <begin position="1251"/>
        <end position="1265"/>
    </location>
</feature>
<feature type="compositionally biased region" description="Basic residues" evidence="6">
    <location>
        <begin position="1296"/>
        <end position="1312"/>
    </location>
</feature>
<dbReference type="InterPro" id="IPR017853">
    <property type="entry name" value="GH"/>
</dbReference>
<evidence type="ECO:0000256" key="6">
    <source>
        <dbReference type="SAM" id="MobiDB-lite"/>
    </source>
</evidence>
<dbReference type="EC" id="3.2.1.14" evidence="2"/>
<keyword evidence="4" id="KW-0378">Hydrolase</keyword>
<evidence type="ECO:0000256" key="1">
    <source>
        <dbReference type="ARBA" id="ARBA00008682"/>
    </source>
</evidence>
<feature type="compositionally biased region" description="Acidic residues" evidence="6">
    <location>
        <begin position="1173"/>
        <end position="1188"/>
    </location>
</feature>
<feature type="compositionally biased region" description="Pro residues" evidence="6">
    <location>
        <begin position="508"/>
        <end position="519"/>
    </location>
</feature>
<dbReference type="PROSITE" id="PS00138">
    <property type="entry name" value="SUBTILASE_SER"/>
    <property type="match status" value="1"/>
</dbReference>
<dbReference type="Proteomes" id="UP001489902">
    <property type="component" value="Chromosome 5"/>
</dbReference>
<dbReference type="InterPro" id="IPR036852">
    <property type="entry name" value="Peptidase_S8/S53_dom_sf"/>
</dbReference>
<dbReference type="Pfam" id="PF00704">
    <property type="entry name" value="Glyco_hydro_18"/>
    <property type="match status" value="1"/>
</dbReference>
<dbReference type="EMBL" id="CP151264">
    <property type="protein sequence ID" value="WZH48406.1"/>
    <property type="molecule type" value="Genomic_DNA"/>
</dbReference>
<reference evidence="8 9" key="1">
    <citation type="submission" date="2024-04" db="EMBL/GenBank/DDBJ databases">
        <title>Complete genome sequence of Fusarium acuminatum.</title>
        <authorList>
            <person name="Lan B."/>
        </authorList>
    </citation>
    <scope>NUCLEOTIDE SEQUENCE [LARGE SCALE GENOMIC DNA]</scope>
    <source>
        <strain evidence="8">1A</strain>
    </source>
</reference>
<dbReference type="InterPro" id="IPR023828">
    <property type="entry name" value="Peptidase_S8_Ser-AS"/>
</dbReference>
<gene>
    <name evidence="8" type="ORF">QYS62_009580</name>
</gene>
<name>A0ABZ2X5N9_9HYPO</name>
<evidence type="ECO:0000256" key="3">
    <source>
        <dbReference type="ARBA" id="ARBA00022670"/>
    </source>
</evidence>
<keyword evidence="3" id="KW-0645">Protease</keyword>
<dbReference type="SUPFAM" id="SSF52743">
    <property type="entry name" value="Subtilisin-like"/>
    <property type="match status" value="1"/>
</dbReference>
<dbReference type="InterPro" id="IPR000209">
    <property type="entry name" value="Peptidase_S8/S53_dom"/>
</dbReference>
<dbReference type="SMART" id="SM00636">
    <property type="entry name" value="Glyco_18"/>
    <property type="match status" value="1"/>
</dbReference>
<dbReference type="PROSITE" id="PS51910">
    <property type="entry name" value="GH18_2"/>
    <property type="match status" value="1"/>
</dbReference>
<evidence type="ECO:0000259" key="7">
    <source>
        <dbReference type="PROSITE" id="PS51910"/>
    </source>
</evidence>
<dbReference type="InterPro" id="IPR050314">
    <property type="entry name" value="Glycosyl_Hydrlase_18"/>
</dbReference>
<dbReference type="InterPro" id="IPR011583">
    <property type="entry name" value="Chitinase_II/V-like_cat"/>
</dbReference>
<organism evidence="8 9">
    <name type="scientific">Fusarium acuminatum</name>
    <dbReference type="NCBI Taxonomy" id="5515"/>
    <lineage>
        <taxon>Eukaryota</taxon>
        <taxon>Fungi</taxon>
        <taxon>Dikarya</taxon>
        <taxon>Ascomycota</taxon>
        <taxon>Pezizomycotina</taxon>
        <taxon>Sordariomycetes</taxon>
        <taxon>Hypocreomycetidae</taxon>
        <taxon>Hypocreales</taxon>
        <taxon>Nectriaceae</taxon>
        <taxon>Fusarium</taxon>
        <taxon>Fusarium tricinctum species complex</taxon>
    </lineage>
</organism>
<dbReference type="PANTHER" id="PTHR11177">
    <property type="entry name" value="CHITINASE"/>
    <property type="match status" value="1"/>
</dbReference>
<evidence type="ECO:0000313" key="9">
    <source>
        <dbReference type="Proteomes" id="UP001489902"/>
    </source>
</evidence>
<feature type="region of interest" description="Disordered" evidence="6">
    <location>
        <begin position="489"/>
        <end position="543"/>
    </location>
</feature>
<dbReference type="Gene3D" id="3.40.50.200">
    <property type="entry name" value="Peptidase S8/S53 domain"/>
    <property type="match status" value="1"/>
</dbReference>
<comment type="similarity">
    <text evidence="1">Belongs to the glycosyl hydrolase 18 family. Chitinase class V subfamily.</text>
</comment>
<dbReference type="InterPro" id="IPR001223">
    <property type="entry name" value="Glyco_hydro18_cat"/>
</dbReference>
<evidence type="ECO:0000256" key="4">
    <source>
        <dbReference type="ARBA" id="ARBA00022801"/>
    </source>
</evidence>
<keyword evidence="9" id="KW-1185">Reference proteome</keyword>
<dbReference type="Gene3D" id="3.10.50.10">
    <property type="match status" value="1"/>
</dbReference>
<accession>A0ABZ2X5N9</accession>
<sequence length="1312" mass="144839">MALVRLPDHPHVPRAAEAPLPEQLVTISRGILALDSVSPKQLDTAKYTHIFFSFAFIDPVSFKIAPAHPDDIQLMKEFTSLASSKLKTWIAIGGFDFSNPEVATHKTWSQMVSSKANRAAFISSVKEYMDTFGFSGVDLDWEYPGDPKRGGNKLADTKNLVALVREMRAAYGQSYGISLTLAPDYWYLRWFDAKGMEPYVDFFGFMAYDLHGSWDADVLTLGKKVRGQADIREIRNNTVPLWFDGLNPQKLNFGLAMYGRGYTLADPSCNQLLCPFAGPSKPAPCTGFGGVMSLVEIEQLIKKRNIKPQYLPDSMMKQITWDDQWIGYDDDETFAAKRAFADSLCFGGTMIWSIDFQVPGSGSPDEPEVVYLDPAVYEGTPAQCTGPCQFVFPPRALGSTTTISLQPYTTSIELKPGVTTTLTIKPPPIVTNSIDYYNVNITSNQGTKTITPIASLTIAPITTTVTLQGGETQIRTLTLPPWPAISGIPTGGDKPAQTRPPTNTRPVTLPPAKPLPPMTSRPYPEYPGDTDVPEPEPTNTWPPEWEIIPVESEVPEEGDEDDNDHNIFYVSCKLWFFSMCIDWPDFGIKIRGWKWNLPVGTYGPFPPPIPRMKLPPGITFKGKLPVWPKLTRAPDGTFKPPPKPANCELQEASFCITTSSFATTVSKGVTKTTETQTKSTCATVTACNLPDVEETKVEKACKLTRRAVEFANMAEATGMPKMQALHERAEPDWACEESGLDGIIILKDRTSTSQRDAIKNALVTRDAALQKLGTKNGHYEVRSNQLGYTAFFFVKNLGPVSWKFLEGFGDNIQIIYRLEKKKTEEKRNIRDDAKKQAVTSKNKARFLHKRANQHEEVDQWHLSMMSWDDMHNFNTRWIFPDEDIEHDWRQGTWSYRYDDSLGRGQTIYVMESDWPLRDPEYAHVSPRELLPTTQWGEPQKDPSHSDSDHGFFVGAYAVGTHVGVAANANLAFVRGGMNGGDLVFERFVEGFILVADDAGSARVGRNKGVVNMSFGASLRVAAHKDMADVWCELMVQMETNLGISFVLAGNYEGRAEDSYPDLCMSRLQGGYLVGAVDRKGRLLDTTNAREETNTFAPGIDLPYPPEDEPRARTGTSFAAPLVAGLVAYFRALPGAQTAPVAIKQRIVQASRSIDWKDEDAVLVVWNEQTQPDAVEDGSSGDEDEDCGDDAGSHSDSNRKRGLGRRQSCQIPGGGPNPRGPAVTYKPGPPGPLCSDVCGRLCQGFWCSPKPTGTNPDFSNPTSPAVNNNGGGEPAPNPLPGLPDLPTTTDGSGVPVGKRRRVPDKHLVYQHRR</sequence>
<feature type="region of interest" description="Disordered" evidence="6">
    <location>
        <begin position="1168"/>
        <end position="1226"/>
    </location>
</feature>
<keyword evidence="5" id="KW-0720">Serine protease</keyword>
<dbReference type="SUPFAM" id="SSF54556">
    <property type="entry name" value="Chitinase insertion domain"/>
    <property type="match status" value="1"/>
</dbReference>
<dbReference type="InterPro" id="IPR029070">
    <property type="entry name" value="Chitinase_insertion_sf"/>
</dbReference>
<evidence type="ECO:0000313" key="8">
    <source>
        <dbReference type="EMBL" id="WZH48406.1"/>
    </source>
</evidence>
<evidence type="ECO:0000256" key="5">
    <source>
        <dbReference type="ARBA" id="ARBA00022825"/>
    </source>
</evidence>
<dbReference type="PANTHER" id="PTHR11177:SF333">
    <property type="entry name" value="CHITINASE"/>
    <property type="match status" value="1"/>
</dbReference>
<feature type="domain" description="GH18" evidence="7">
    <location>
        <begin position="26"/>
        <end position="371"/>
    </location>
</feature>
<proteinExistence type="inferred from homology"/>
<dbReference type="Gene3D" id="3.20.20.80">
    <property type="entry name" value="Glycosidases"/>
    <property type="match status" value="1"/>
</dbReference>
<dbReference type="Pfam" id="PF00082">
    <property type="entry name" value="Peptidase_S8"/>
    <property type="match status" value="1"/>
</dbReference>